<keyword evidence="14" id="KW-1185">Reference proteome</keyword>
<dbReference type="Proteomes" id="UP001159364">
    <property type="component" value="Linkage Group LG05"/>
</dbReference>
<evidence type="ECO:0000256" key="10">
    <source>
        <dbReference type="ARBA" id="ARBA00045588"/>
    </source>
</evidence>
<gene>
    <name evidence="13" type="ORF">K2173_005062</name>
</gene>
<organism evidence="13 14">
    <name type="scientific">Erythroxylum novogranatense</name>
    <dbReference type="NCBI Taxonomy" id="1862640"/>
    <lineage>
        <taxon>Eukaryota</taxon>
        <taxon>Viridiplantae</taxon>
        <taxon>Streptophyta</taxon>
        <taxon>Embryophyta</taxon>
        <taxon>Tracheophyta</taxon>
        <taxon>Spermatophyta</taxon>
        <taxon>Magnoliopsida</taxon>
        <taxon>eudicotyledons</taxon>
        <taxon>Gunneridae</taxon>
        <taxon>Pentapetalae</taxon>
        <taxon>rosids</taxon>
        <taxon>fabids</taxon>
        <taxon>Malpighiales</taxon>
        <taxon>Erythroxylaceae</taxon>
        <taxon>Erythroxylum</taxon>
    </lineage>
</organism>
<feature type="transmembrane region" description="Helical" evidence="11">
    <location>
        <begin position="256"/>
        <end position="276"/>
    </location>
</feature>
<evidence type="ECO:0000259" key="12">
    <source>
        <dbReference type="Pfam" id="PF01490"/>
    </source>
</evidence>
<keyword evidence="4 11" id="KW-0812">Transmembrane</keyword>
<comment type="subcellular location">
    <subcellularLocation>
        <location evidence="1">Endomembrane system</location>
        <topology evidence="1">Multi-pass membrane protein</topology>
    </subcellularLocation>
</comment>
<feature type="transmembrane region" description="Helical" evidence="11">
    <location>
        <begin position="94"/>
        <end position="117"/>
    </location>
</feature>
<evidence type="ECO:0000256" key="1">
    <source>
        <dbReference type="ARBA" id="ARBA00004127"/>
    </source>
</evidence>
<feature type="transmembrane region" description="Helical" evidence="11">
    <location>
        <begin position="441"/>
        <end position="464"/>
    </location>
</feature>
<evidence type="ECO:0000313" key="13">
    <source>
        <dbReference type="EMBL" id="KAJ8764150.1"/>
    </source>
</evidence>
<accession>A0AAV8TD06</accession>
<evidence type="ECO:0000256" key="4">
    <source>
        <dbReference type="ARBA" id="ARBA00022692"/>
    </source>
</evidence>
<evidence type="ECO:0000313" key="14">
    <source>
        <dbReference type="Proteomes" id="UP001159364"/>
    </source>
</evidence>
<dbReference type="GO" id="GO:0012505">
    <property type="term" value="C:endomembrane system"/>
    <property type="evidence" value="ECO:0007669"/>
    <property type="project" value="UniProtKB-SubCell"/>
</dbReference>
<keyword evidence="9" id="KW-0927">Auxin signaling pathway</keyword>
<evidence type="ECO:0000256" key="3">
    <source>
        <dbReference type="ARBA" id="ARBA00022448"/>
    </source>
</evidence>
<dbReference type="Pfam" id="PF01490">
    <property type="entry name" value="Aa_trans"/>
    <property type="match status" value="1"/>
</dbReference>
<keyword evidence="6" id="KW-0029">Amino-acid transport</keyword>
<proteinExistence type="inferred from homology"/>
<evidence type="ECO:0000256" key="5">
    <source>
        <dbReference type="ARBA" id="ARBA00022847"/>
    </source>
</evidence>
<dbReference type="EMBL" id="JAIWQS010000005">
    <property type="protein sequence ID" value="KAJ8764150.1"/>
    <property type="molecule type" value="Genomic_DNA"/>
</dbReference>
<comment type="function">
    <text evidence="10">Carrier protein involved in proton-driven auxin influx. Mediates the formation of auxin gradient from developing leaves (site of auxin biosynthesis) to tips by contributing to the loading of auxin in vascular tissues and facilitating acropetal (base to tip) auxin transport within inner tissues of the root apex, and basipetal (tip to base) auxin transport within outer tissues of the root apex. May be involved in lateral roots and nodules formation.</text>
</comment>
<keyword evidence="5" id="KW-0769">Symport</keyword>
<dbReference type="InterPro" id="IPR013057">
    <property type="entry name" value="AA_transpt_TM"/>
</dbReference>
<keyword evidence="7 11" id="KW-1133">Transmembrane helix</keyword>
<name>A0AAV8TD06_9ROSI</name>
<feature type="transmembrane region" description="Helical" evidence="11">
    <location>
        <begin position="388"/>
        <end position="421"/>
    </location>
</feature>
<evidence type="ECO:0000256" key="7">
    <source>
        <dbReference type="ARBA" id="ARBA00022989"/>
    </source>
</evidence>
<dbReference type="GO" id="GO:0006865">
    <property type="term" value="P:amino acid transport"/>
    <property type="evidence" value="ECO:0007669"/>
    <property type="project" value="UniProtKB-KW"/>
</dbReference>
<feature type="domain" description="Amino acid transporter transmembrane" evidence="12">
    <location>
        <begin position="69"/>
        <end position="459"/>
    </location>
</feature>
<comment type="similarity">
    <text evidence="2">Belongs to the amino acid/polyamine transporter 2 family. Amino acid/auxin permease (AAAP) (TC 2.A.18.1) subfamily.</text>
</comment>
<dbReference type="GO" id="GO:0015293">
    <property type="term" value="F:symporter activity"/>
    <property type="evidence" value="ECO:0007669"/>
    <property type="project" value="UniProtKB-KW"/>
</dbReference>
<dbReference type="PANTHER" id="PTHR48017">
    <property type="entry name" value="OS05G0424000 PROTEIN-RELATED"/>
    <property type="match status" value="1"/>
</dbReference>
<feature type="transmembrane region" description="Helical" evidence="11">
    <location>
        <begin position="216"/>
        <end position="236"/>
    </location>
</feature>
<reference evidence="13 14" key="1">
    <citation type="submission" date="2021-09" db="EMBL/GenBank/DDBJ databases">
        <title>Genomic insights and catalytic innovation underlie evolution of tropane alkaloids biosynthesis.</title>
        <authorList>
            <person name="Wang Y.-J."/>
            <person name="Tian T."/>
            <person name="Huang J.-P."/>
            <person name="Huang S.-X."/>
        </authorList>
    </citation>
    <scope>NUCLEOTIDE SEQUENCE [LARGE SCALE GENOMIC DNA]</scope>
    <source>
        <strain evidence="13">KIB-2018</strain>
        <tissue evidence="13">Leaf</tissue>
    </source>
</reference>
<feature type="transmembrane region" description="Helical" evidence="11">
    <location>
        <begin position="189"/>
        <end position="210"/>
    </location>
</feature>
<feature type="transmembrane region" description="Helical" evidence="11">
    <location>
        <begin position="159"/>
        <end position="182"/>
    </location>
</feature>
<protein>
    <recommendedName>
        <fullName evidence="12">Amino acid transporter transmembrane domain-containing protein</fullName>
    </recommendedName>
</protein>
<evidence type="ECO:0000256" key="11">
    <source>
        <dbReference type="SAM" id="Phobius"/>
    </source>
</evidence>
<evidence type="ECO:0000256" key="9">
    <source>
        <dbReference type="ARBA" id="ARBA00023294"/>
    </source>
</evidence>
<dbReference type="GO" id="GO:0009734">
    <property type="term" value="P:auxin-activated signaling pathway"/>
    <property type="evidence" value="ECO:0007669"/>
    <property type="project" value="UniProtKB-KW"/>
</dbReference>
<feature type="transmembrane region" description="Helical" evidence="11">
    <location>
        <begin position="296"/>
        <end position="317"/>
    </location>
</feature>
<sequence>MPVARNSGDEIISTPLLVGEREEDQEQSAANDQLNLEAGDKYSLPLNRNNHQERIQGDNSKTAHQINEDSWVHAATVLITCNNSAYILSYSESIMVHLGWTGGVVGLFVATALSLYASTLPAKLHQLGGRRHIRYRDLAGYIYGKKGYNILWLLQYLNLFMASTGFIILAGSAIQGVCTLFMDDKALKISYCNLIAGLTFFIFAIMVPHLSALASWLRISAFLTAIYVFVTLALCIRDGIKAPTRDYNIPGTQVGLIFMTIGSISSLFVPLNAGMIPEIQATLKAPVVENMMKALYAQFTVGVIPIYAVILIGYWAYGSGTSSYLLNNASGPIWAKALANIAAFLQSIINFHIMACPSYEYFDTKYEVKGGALAPKALSFRIKIRGSYLIVSSLVAAILPFIGDFIGLIGSICVVPLTFVIPNHMYLTIKKNLNSVQKLWHWFNVIIFSILSVAATVASVRLIVIDSKNYKIFGD</sequence>
<dbReference type="AlphaFoldDB" id="A0AAV8TD06"/>
<evidence type="ECO:0000256" key="8">
    <source>
        <dbReference type="ARBA" id="ARBA00023136"/>
    </source>
</evidence>
<keyword evidence="3" id="KW-0813">Transport</keyword>
<keyword evidence="8 11" id="KW-0472">Membrane</keyword>
<comment type="caution">
    <text evidence="13">The sequence shown here is derived from an EMBL/GenBank/DDBJ whole genome shotgun (WGS) entry which is preliminary data.</text>
</comment>
<evidence type="ECO:0000256" key="2">
    <source>
        <dbReference type="ARBA" id="ARBA00005590"/>
    </source>
</evidence>
<evidence type="ECO:0000256" key="6">
    <source>
        <dbReference type="ARBA" id="ARBA00022970"/>
    </source>
</evidence>